<comment type="similarity">
    <text evidence="2 7">Belongs to the glucose-6-phosphate dehydrogenase family.</text>
</comment>
<proteinExistence type="inferred from homology"/>
<dbReference type="Pfam" id="PF00479">
    <property type="entry name" value="G6PD_N"/>
    <property type="match status" value="1"/>
</dbReference>
<comment type="pathway">
    <text evidence="1 7">Carbohydrate degradation; pentose phosphate pathway; D-ribulose 5-phosphate from D-glucose 6-phosphate (oxidative stage): step 1/3.</text>
</comment>
<keyword evidence="11" id="KW-1185">Reference proteome</keyword>
<evidence type="ECO:0000313" key="10">
    <source>
        <dbReference type="EMBL" id="MDR5651147.1"/>
    </source>
</evidence>
<dbReference type="RefSeq" id="WP_310455205.1">
    <property type="nucleotide sequence ID" value="NZ_JAVKPH010000001.1"/>
</dbReference>
<dbReference type="InterPro" id="IPR022674">
    <property type="entry name" value="G6P_DH_NAD-bd"/>
</dbReference>
<feature type="binding site" evidence="7">
    <location>
        <begin position="17"/>
        <end position="24"/>
    </location>
    <ligand>
        <name>NADP(+)</name>
        <dbReference type="ChEBI" id="CHEBI:58349"/>
    </ligand>
</feature>
<evidence type="ECO:0000256" key="1">
    <source>
        <dbReference type="ARBA" id="ARBA00004937"/>
    </source>
</evidence>
<reference evidence="10 11" key="1">
    <citation type="submission" date="2023-09" db="EMBL/GenBank/DDBJ databases">
        <title>Xinfangfangia sedmenti sp. nov., isolated the sedment.</title>
        <authorList>
            <person name="Xu L."/>
        </authorList>
    </citation>
    <scope>NUCLEOTIDE SEQUENCE [LARGE SCALE GENOMIC DNA]</scope>
    <source>
        <strain evidence="10 11">LG-4</strain>
    </source>
</reference>
<evidence type="ECO:0000256" key="7">
    <source>
        <dbReference type="HAMAP-Rule" id="MF_00966"/>
    </source>
</evidence>
<organism evidence="10 11">
    <name type="scientific">Ruixingdingia sedimenti</name>
    <dbReference type="NCBI Taxonomy" id="3073604"/>
    <lineage>
        <taxon>Bacteria</taxon>
        <taxon>Pseudomonadati</taxon>
        <taxon>Pseudomonadota</taxon>
        <taxon>Alphaproteobacteria</taxon>
        <taxon>Rhodobacterales</taxon>
        <taxon>Paracoccaceae</taxon>
        <taxon>Ruixingdingia</taxon>
    </lineage>
</organism>
<dbReference type="PANTHER" id="PTHR23429:SF0">
    <property type="entry name" value="GLUCOSE-6-PHOSPHATE 1-DEHYDROGENASE"/>
    <property type="match status" value="1"/>
</dbReference>
<sequence length="484" mass="53781">MASRVIPVEAFDMVVFGGTGDLARRRILPALYRRFVAGQVSDACRIIAAARSAMTADAFRQETAAALEGALPPPLLDRGRLAAFLDRLDYVTLEAGGETGWAALAARMRPGVVRAFYFSVAPALFGALAERLRAHGIADDDSRVVVEKPFGDDLDTARALNAVLARHFGEGQIYRIDHYLGKETVQNLMAVRFANILFEPLWNAQHVDHVQITVAESAGVAGRGAYYDRAGAMRDMVQNHMMQLLCLTAMEPPWHFSPDAVRDEKLKVIRALDPVRPVDVVRGQYLPAPGQPGYLEDVANPDSRTESFVALKVGISNWRWKGTPFYLRTGKRLRARESEIAVHFREPPHSIFDAAGQWRENVMVIRLQPNEGLNLKVMIKEPGPGGMRLVQVPLDMSFANALGAEGRDMPDAHERLIMDVIRGDQTLFMRGDEVAAAWAWTDPVIARWDAAGDRPQGYAAGSEGPQEAMWLMHRDGRRWREIRP</sequence>
<dbReference type="Gene3D" id="3.40.50.720">
    <property type="entry name" value="NAD(P)-binding Rossmann-like Domain"/>
    <property type="match status" value="1"/>
</dbReference>
<comment type="caution">
    <text evidence="7">Lacks conserved residue(s) required for the propagation of feature annotation.</text>
</comment>
<keyword evidence="6 7" id="KW-0119">Carbohydrate metabolism</keyword>
<keyword evidence="4 7" id="KW-0521">NADP</keyword>
<dbReference type="InterPro" id="IPR022675">
    <property type="entry name" value="G6P_DH_C"/>
</dbReference>
<feature type="binding site" evidence="7">
    <location>
        <position position="51"/>
    </location>
    <ligand>
        <name>NADP(+)</name>
        <dbReference type="ChEBI" id="CHEBI:58349"/>
    </ligand>
</feature>
<dbReference type="InterPro" id="IPR019796">
    <property type="entry name" value="G6P_DH_AS"/>
</dbReference>
<gene>
    <name evidence="7 10" type="primary">zwf</name>
    <name evidence="10" type="ORF">RGD00_00895</name>
</gene>
<evidence type="ECO:0000256" key="3">
    <source>
        <dbReference type="ARBA" id="ARBA00022526"/>
    </source>
</evidence>
<feature type="active site" description="Proton acceptor" evidence="7">
    <location>
        <position position="240"/>
    </location>
</feature>
<dbReference type="Proteomes" id="UP001247754">
    <property type="component" value="Unassembled WGS sequence"/>
</dbReference>
<name>A0ABU1F2R7_9RHOB</name>
<protein>
    <recommendedName>
        <fullName evidence="7">Glucose-6-phosphate 1-dehydrogenase</fullName>
        <shortName evidence="7">G6PD</shortName>
        <ecNumber evidence="7">1.1.1.49</ecNumber>
    </recommendedName>
</protein>
<feature type="binding site" evidence="7">
    <location>
        <position position="178"/>
    </location>
    <ligand>
        <name>substrate</name>
    </ligand>
</feature>
<evidence type="ECO:0000313" key="11">
    <source>
        <dbReference type="Proteomes" id="UP001247754"/>
    </source>
</evidence>
<evidence type="ECO:0000256" key="4">
    <source>
        <dbReference type="ARBA" id="ARBA00022857"/>
    </source>
</evidence>
<dbReference type="InterPro" id="IPR036291">
    <property type="entry name" value="NAD(P)-bd_dom_sf"/>
</dbReference>
<feature type="binding site" evidence="7">
    <location>
        <position position="182"/>
    </location>
    <ligand>
        <name>substrate</name>
    </ligand>
</feature>
<dbReference type="Pfam" id="PF02781">
    <property type="entry name" value="G6PD_C"/>
    <property type="match status" value="1"/>
</dbReference>
<keyword evidence="5 7" id="KW-0560">Oxidoreductase</keyword>
<feature type="domain" description="Glucose-6-phosphate dehydrogenase C-terminal" evidence="9">
    <location>
        <begin position="189"/>
        <end position="480"/>
    </location>
</feature>
<comment type="function">
    <text evidence="7">Catalyzes the oxidation of glucose 6-phosphate to 6-phosphogluconolactone.</text>
</comment>
<dbReference type="EC" id="1.1.1.49" evidence="7"/>
<evidence type="ECO:0000256" key="5">
    <source>
        <dbReference type="ARBA" id="ARBA00023002"/>
    </source>
</evidence>
<dbReference type="Gene3D" id="3.30.360.10">
    <property type="entry name" value="Dihydrodipicolinate Reductase, domain 2"/>
    <property type="match status" value="1"/>
</dbReference>
<dbReference type="SUPFAM" id="SSF51735">
    <property type="entry name" value="NAD(P)-binding Rossmann-fold domains"/>
    <property type="match status" value="1"/>
</dbReference>
<evidence type="ECO:0000259" key="8">
    <source>
        <dbReference type="Pfam" id="PF00479"/>
    </source>
</evidence>
<dbReference type="PIRSF" id="PIRSF000110">
    <property type="entry name" value="G6PD"/>
    <property type="match status" value="1"/>
</dbReference>
<dbReference type="PRINTS" id="PR00079">
    <property type="entry name" value="G6PDHDRGNASE"/>
</dbReference>
<feature type="binding site" evidence="7">
    <location>
        <position position="148"/>
    </location>
    <ligand>
        <name>NADP(+)</name>
        <dbReference type="ChEBI" id="CHEBI:58349"/>
    </ligand>
</feature>
<dbReference type="NCBIfam" id="TIGR00871">
    <property type="entry name" value="zwf"/>
    <property type="match status" value="1"/>
</dbReference>
<evidence type="ECO:0000256" key="6">
    <source>
        <dbReference type="ARBA" id="ARBA00023277"/>
    </source>
</evidence>
<feature type="binding site" evidence="7">
    <location>
        <position position="216"/>
    </location>
    <ligand>
        <name>substrate</name>
    </ligand>
</feature>
<accession>A0ABU1F2R7</accession>
<comment type="caution">
    <text evidence="10">The sequence shown here is derived from an EMBL/GenBank/DDBJ whole genome shotgun (WGS) entry which is preliminary data.</text>
</comment>
<feature type="domain" description="Glucose-6-phosphate dehydrogenase NAD-binding" evidence="8">
    <location>
        <begin position="14"/>
        <end position="187"/>
    </location>
</feature>
<dbReference type="InterPro" id="IPR001282">
    <property type="entry name" value="G6P_DH"/>
</dbReference>
<evidence type="ECO:0000259" key="9">
    <source>
        <dbReference type="Pfam" id="PF02781"/>
    </source>
</evidence>
<feature type="binding site" evidence="7">
    <location>
        <position position="331"/>
    </location>
    <ligand>
        <name>substrate</name>
    </ligand>
</feature>
<feature type="binding site" evidence="7">
    <location>
        <position position="235"/>
    </location>
    <ligand>
        <name>substrate</name>
    </ligand>
</feature>
<evidence type="ECO:0000256" key="2">
    <source>
        <dbReference type="ARBA" id="ARBA00009975"/>
    </source>
</evidence>
<dbReference type="EMBL" id="JAVKPH010000001">
    <property type="protein sequence ID" value="MDR5651147.1"/>
    <property type="molecule type" value="Genomic_DNA"/>
</dbReference>
<comment type="catalytic activity">
    <reaction evidence="7">
        <text>D-glucose 6-phosphate + NADP(+) = 6-phospho-D-glucono-1,5-lactone + NADPH + H(+)</text>
        <dbReference type="Rhea" id="RHEA:15841"/>
        <dbReference type="ChEBI" id="CHEBI:15378"/>
        <dbReference type="ChEBI" id="CHEBI:57783"/>
        <dbReference type="ChEBI" id="CHEBI:57955"/>
        <dbReference type="ChEBI" id="CHEBI:58349"/>
        <dbReference type="ChEBI" id="CHEBI:61548"/>
        <dbReference type="EC" id="1.1.1.49"/>
    </reaction>
</comment>
<dbReference type="PROSITE" id="PS00069">
    <property type="entry name" value="G6P_DEHYDROGENASE"/>
    <property type="match status" value="1"/>
</dbReference>
<keyword evidence="3 7" id="KW-0313">Glucose metabolism</keyword>
<dbReference type="SUPFAM" id="SSF55347">
    <property type="entry name" value="Glyceraldehyde-3-phosphate dehydrogenase-like, C-terminal domain"/>
    <property type="match status" value="1"/>
</dbReference>
<dbReference type="PANTHER" id="PTHR23429">
    <property type="entry name" value="GLUCOSE-6-PHOSPHATE 1-DEHYDROGENASE G6PD"/>
    <property type="match status" value="1"/>
</dbReference>
<dbReference type="HAMAP" id="MF_00966">
    <property type="entry name" value="G6PD"/>
    <property type="match status" value="1"/>
</dbReference>